<keyword evidence="4" id="KW-0560">Oxidoreductase</keyword>
<dbReference type="EMBL" id="LNFO01002640">
    <property type="protein sequence ID" value="KUF85111.1"/>
    <property type="molecule type" value="Genomic_DNA"/>
</dbReference>
<dbReference type="SMR" id="A0A0W8CLM8"/>
<gene>
    <name evidence="8" type="ORF">AM587_10014095</name>
    <name evidence="7" type="ORF">AM587_10015332</name>
</gene>
<dbReference type="InterPro" id="IPR003097">
    <property type="entry name" value="CysJ-like_FAD-binding"/>
</dbReference>
<dbReference type="GO" id="GO:0050660">
    <property type="term" value="F:flavin adenine dinucleotide binding"/>
    <property type="evidence" value="ECO:0007669"/>
    <property type="project" value="TreeGrafter"/>
</dbReference>
<evidence type="ECO:0000313" key="7">
    <source>
        <dbReference type="EMBL" id="KUF80172.1"/>
    </source>
</evidence>
<dbReference type="InterPro" id="IPR029033">
    <property type="entry name" value="His_PPase_superfam"/>
</dbReference>
<reference evidence="8 9" key="1">
    <citation type="submission" date="2015-11" db="EMBL/GenBank/DDBJ databases">
        <title>Genomes and virulence difference between two physiological races of Phytophthora nicotianae.</title>
        <authorList>
            <person name="Liu H."/>
            <person name="Ma X."/>
            <person name="Yu H."/>
            <person name="Fang D."/>
            <person name="Li Y."/>
            <person name="Wang X."/>
            <person name="Wang W."/>
            <person name="Dong Y."/>
            <person name="Xiao B."/>
        </authorList>
    </citation>
    <scope>NUCLEOTIDE SEQUENCE [LARGE SCALE GENOMIC DNA]</scope>
    <source>
        <strain evidence="9">race 0</strain>
        <strain evidence="8">Race 0</strain>
    </source>
</reference>
<dbReference type="Gene3D" id="1.20.990.10">
    <property type="entry name" value="NADPH-cytochrome p450 Reductase, Chain A, domain 3"/>
    <property type="match status" value="1"/>
</dbReference>
<dbReference type="Proteomes" id="UP000052943">
    <property type="component" value="Unassembled WGS sequence"/>
</dbReference>
<keyword evidence="3" id="KW-0274">FAD</keyword>
<dbReference type="PANTHER" id="PTHR19384">
    <property type="entry name" value="NITRIC OXIDE SYNTHASE-RELATED"/>
    <property type="match status" value="1"/>
</dbReference>
<evidence type="ECO:0000313" key="8">
    <source>
        <dbReference type="EMBL" id="KUF85111.1"/>
    </source>
</evidence>
<dbReference type="PROSITE" id="PS00616">
    <property type="entry name" value="HIS_ACID_PHOSPHAT_1"/>
    <property type="match status" value="1"/>
</dbReference>
<dbReference type="InterPro" id="IPR017938">
    <property type="entry name" value="Riboflavin_synthase-like_b-brl"/>
</dbReference>
<organism evidence="8 9">
    <name type="scientific">Phytophthora nicotianae</name>
    <name type="common">Potato buckeye rot agent</name>
    <name type="synonym">Phytophthora parasitica</name>
    <dbReference type="NCBI Taxonomy" id="4792"/>
    <lineage>
        <taxon>Eukaryota</taxon>
        <taxon>Sar</taxon>
        <taxon>Stramenopiles</taxon>
        <taxon>Oomycota</taxon>
        <taxon>Peronosporomycetes</taxon>
        <taxon>Peronosporales</taxon>
        <taxon>Peronosporaceae</taxon>
        <taxon>Phytophthora</taxon>
    </lineage>
</organism>
<dbReference type="InterPro" id="IPR000560">
    <property type="entry name" value="His_Pase_clade-2"/>
</dbReference>
<dbReference type="AlphaFoldDB" id="A0A0W8CLM8"/>
<feature type="domain" description="FAD-binding FR-type" evidence="6">
    <location>
        <begin position="645"/>
        <end position="890"/>
    </location>
</feature>
<accession>A0A0W8CLM8</accession>
<dbReference type="InterPro" id="IPR039261">
    <property type="entry name" value="FNR_nucleotide-bd"/>
</dbReference>
<comment type="caution">
    <text evidence="8">The sequence shown here is derived from an EMBL/GenBank/DDBJ whole genome shotgun (WGS) entry which is preliminary data.</text>
</comment>
<dbReference type="STRING" id="4790.A0A0W8CLM8"/>
<dbReference type="GO" id="GO:0010181">
    <property type="term" value="F:FMN binding"/>
    <property type="evidence" value="ECO:0007669"/>
    <property type="project" value="TreeGrafter"/>
</dbReference>
<dbReference type="Pfam" id="PF00667">
    <property type="entry name" value="FAD_binding_1"/>
    <property type="match status" value="1"/>
</dbReference>
<dbReference type="EMBL" id="LNFO01004612">
    <property type="protein sequence ID" value="KUF80172.1"/>
    <property type="molecule type" value="Genomic_DNA"/>
</dbReference>
<evidence type="ECO:0000256" key="1">
    <source>
        <dbReference type="ARBA" id="ARBA00001974"/>
    </source>
</evidence>
<dbReference type="FunFam" id="3.40.50.1240:FF:000160">
    <property type="entry name" value="Nitric oxide synthase"/>
    <property type="match status" value="1"/>
</dbReference>
<sequence>MVVSTSTADLIGDLPEIRCRDSKRRRHPSARRRISLTGMRLAVLIAALVGAPAVSAGPYDGWAPHRYCNDIDGIEASRVPPLTPEQAERVESLEQVQIIARHGARAPYAKLFCWDSHKHNPMNAEWDCTTTSVSSQDINPNEHSKGFGRLYRKSYMDGHNILKGDCVIGGLLPLGRHQHKTNGQFLRDAYVGDGPLKLFPTANLSQLELSEIYLRSDDQERTLGSGQALIDGLFPVDGTLSLELHRMLSWDVADISVDYINANEKICPFMGHIGQLSNESPEFWEHLRDPATVEIEHHFNDLVGNFSWGSALECLSTARCNDLELPPGIDEETFTKTYHEVEVRQGIFLTYNDSWYAKLAMQPLAHDMLTRLDGVLNDDPDTYKLSVTMAHDSTIMPFLAASVKENWDRLWTPYAGMLVMEVYKTKSGSHAVRMIFHGEPQHIPECHDTLCDIEEFAEAFAFARNPRTQHDCKLPKKKKHKSPSSNLMTTTADGHAGFQASDYIGSYLLLGLVGIAGLLALRAKARRNRLREHQRRFLSDGMDAFMEFEREMALKRRKENPEQFAPSGPLTPPVKPKDDECCHLDCPNCVLLVYQEKLLEYELSLQSQNQRKKPEPPASKYDLSFYSSKDDEELSDTRRKLLIEADRAVFEVAANDVISAPHQTADGAWRSVRHIDLHIREDQQELVSEQASNIGVYVPNDPSVVERMLVHLHVEDPNVVFTAELLPDSPDDGQHQHQGFEHRPFARAGTVHDALTWTFDLDSTPRQSFLRSLAAYASDENDVAALMSPQTAEAIQAERPHQHVTVADIFDRFPSIRLSFAEFFQNAPPTAPRYYTVSSSRQFVPDIVSITLGLRKTDAQPLPRCSSYLAMLKQGDAIRASFYQSSFVFPFHDRRPIMLISAGTGIAPFRAFLQDLEHENDTSPHHHRPAYLFYGCREASVDFLYGEELQRARDSGVLDKLHVEFSGENDQPKRYVQDALRDQSELVARHLLADEGYIYVCGSLDMGRAVKKAIAAALLKHPEYSNGVITTQEDAERVVTQKLAGQLIITELW</sequence>
<dbReference type="Pfam" id="PF00328">
    <property type="entry name" value="His_Phos_2"/>
    <property type="match status" value="1"/>
</dbReference>
<dbReference type="PANTHER" id="PTHR19384:SF17">
    <property type="entry name" value="NADPH--CYTOCHROME P450 REDUCTASE"/>
    <property type="match status" value="1"/>
</dbReference>
<keyword evidence="2" id="KW-0285">Flavoprotein</keyword>
<dbReference type="GO" id="GO:0003958">
    <property type="term" value="F:NADPH-hemoprotein reductase activity"/>
    <property type="evidence" value="ECO:0007669"/>
    <property type="project" value="UniProtKB-EC"/>
</dbReference>
<dbReference type="InterPro" id="IPR033379">
    <property type="entry name" value="Acid_Pase_AS"/>
</dbReference>
<dbReference type="Gene3D" id="3.40.50.80">
    <property type="entry name" value="Nucleotide-binding domain of ferredoxin-NADP reductase (FNR) module"/>
    <property type="match status" value="1"/>
</dbReference>
<proteinExistence type="predicted"/>
<name>A0A0W8CLM8_PHYNI</name>
<dbReference type="SUPFAM" id="SSF63380">
    <property type="entry name" value="Riboflavin synthase domain-like"/>
    <property type="match status" value="1"/>
</dbReference>
<dbReference type="Pfam" id="PF00175">
    <property type="entry name" value="NAD_binding_1"/>
    <property type="match status" value="1"/>
</dbReference>
<dbReference type="SUPFAM" id="SSF52343">
    <property type="entry name" value="Ferredoxin reductase-like, C-terminal NADP-linked domain"/>
    <property type="match status" value="1"/>
</dbReference>
<evidence type="ECO:0000313" key="9">
    <source>
        <dbReference type="Proteomes" id="UP000052943"/>
    </source>
</evidence>
<dbReference type="InterPro" id="IPR001433">
    <property type="entry name" value="OxRdtase_FAD/NAD-bd"/>
</dbReference>
<dbReference type="InterPro" id="IPR023173">
    <property type="entry name" value="NADPH_Cyt_P450_Rdtase_alpha"/>
</dbReference>
<evidence type="ECO:0000256" key="3">
    <source>
        <dbReference type="ARBA" id="ARBA00022827"/>
    </source>
</evidence>
<evidence type="ECO:0000256" key="2">
    <source>
        <dbReference type="ARBA" id="ARBA00022630"/>
    </source>
</evidence>
<protein>
    <recommendedName>
        <fullName evidence="5">NADPH--hemoprotein reductase</fullName>
        <ecNumber evidence="5">1.6.2.4</ecNumber>
    </recommendedName>
</protein>
<evidence type="ECO:0000259" key="6">
    <source>
        <dbReference type="PROSITE" id="PS51384"/>
    </source>
</evidence>
<dbReference type="Gene3D" id="2.40.30.10">
    <property type="entry name" value="Translation factors"/>
    <property type="match status" value="1"/>
</dbReference>
<dbReference type="PRINTS" id="PR00371">
    <property type="entry name" value="FPNCR"/>
</dbReference>
<dbReference type="SUPFAM" id="SSF53254">
    <property type="entry name" value="Phosphoglycerate mutase-like"/>
    <property type="match status" value="1"/>
</dbReference>
<dbReference type="OrthoDB" id="1688044at2759"/>
<evidence type="ECO:0000256" key="4">
    <source>
        <dbReference type="ARBA" id="ARBA00023002"/>
    </source>
</evidence>
<dbReference type="Gene3D" id="3.40.50.1240">
    <property type="entry name" value="Phosphoglycerate mutase-like"/>
    <property type="match status" value="1"/>
</dbReference>
<dbReference type="EC" id="1.6.2.4" evidence="5"/>
<dbReference type="InterPro" id="IPR017927">
    <property type="entry name" value="FAD-bd_FR_type"/>
</dbReference>
<dbReference type="GO" id="GO:0005829">
    <property type="term" value="C:cytosol"/>
    <property type="evidence" value="ECO:0007669"/>
    <property type="project" value="TreeGrafter"/>
</dbReference>
<comment type="cofactor">
    <cofactor evidence="1">
        <name>FAD</name>
        <dbReference type="ChEBI" id="CHEBI:57692"/>
    </cofactor>
</comment>
<dbReference type="PROSITE" id="PS51384">
    <property type="entry name" value="FAD_FR"/>
    <property type="match status" value="1"/>
</dbReference>
<dbReference type="CDD" id="cd07061">
    <property type="entry name" value="HP_HAP_like"/>
    <property type="match status" value="1"/>
</dbReference>
<evidence type="ECO:0000256" key="5">
    <source>
        <dbReference type="ARBA" id="ARBA00023797"/>
    </source>
</evidence>
<dbReference type="InterPro" id="IPR001709">
    <property type="entry name" value="Flavoprot_Pyr_Nucl_cyt_Rdtase"/>
</dbReference>